<feature type="chain" id="PRO_5045626061" description="Secreted protein" evidence="2">
    <location>
        <begin position="37"/>
        <end position="107"/>
    </location>
</feature>
<dbReference type="RefSeq" id="WP_344116297.1">
    <property type="nucleotide sequence ID" value="NZ_BAAABW010000004.1"/>
</dbReference>
<keyword evidence="2" id="KW-0732">Signal</keyword>
<proteinExistence type="predicted"/>
<evidence type="ECO:0000256" key="1">
    <source>
        <dbReference type="SAM" id="MobiDB-lite"/>
    </source>
</evidence>
<evidence type="ECO:0008006" key="5">
    <source>
        <dbReference type="Google" id="ProtNLM"/>
    </source>
</evidence>
<evidence type="ECO:0000256" key="2">
    <source>
        <dbReference type="SAM" id="SignalP"/>
    </source>
</evidence>
<feature type="region of interest" description="Disordered" evidence="1">
    <location>
        <begin position="37"/>
        <end position="72"/>
    </location>
</feature>
<gene>
    <name evidence="3" type="ORF">GCM10010319_09420</name>
</gene>
<keyword evidence="4" id="KW-1185">Reference proteome</keyword>
<accession>A0ABN0WF98</accession>
<comment type="caution">
    <text evidence="3">The sequence shown here is derived from an EMBL/GenBank/DDBJ whole genome shotgun (WGS) entry which is preliminary data.</text>
</comment>
<evidence type="ECO:0000313" key="4">
    <source>
        <dbReference type="Proteomes" id="UP001500063"/>
    </source>
</evidence>
<name>A0ABN0WF98_9ACTN</name>
<dbReference type="Proteomes" id="UP001500063">
    <property type="component" value="Unassembled WGS sequence"/>
</dbReference>
<protein>
    <recommendedName>
        <fullName evidence="5">Secreted protein</fullName>
    </recommendedName>
</protein>
<evidence type="ECO:0000313" key="3">
    <source>
        <dbReference type="EMBL" id="GAA0335549.1"/>
    </source>
</evidence>
<dbReference type="EMBL" id="BAAABW010000004">
    <property type="protein sequence ID" value="GAA0335549.1"/>
    <property type="molecule type" value="Genomic_DNA"/>
</dbReference>
<organism evidence="3 4">
    <name type="scientific">Streptomyces blastmyceticus</name>
    <dbReference type="NCBI Taxonomy" id="68180"/>
    <lineage>
        <taxon>Bacteria</taxon>
        <taxon>Bacillati</taxon>
        <taxon>Actinomycetota</taxon>
        <taxon>Actinomycetes</taxon>
        <taxon>Kitasatosporales</taxon>
        <taxon>Streptomycetaceae</taxon>
        <taxon>Streptomyces</taxon>
    </lineage>
</organism>
<sequence>MTDAHRPRWWGMIKRIAAAAVLAGAALTMTATVASAAPMPHTPTSNAGETVAPPNGEMVPDKPPTSISPDGTRELGKLNQLGQVTQVTKALDPALGLLAPITGLVPA</sequence>
<feature type="signal peptide" evidence="2">
    <location>
        <begin position="1"/>
        <end position="36"/>
    </location>
</feature>
<reference evidence="3 4" key="1">
    <citation type="journal article" date="2019" name="Int. J. Syst. Evol. Microbiol.">
        <title>The Global Catalogue of Microorganisms (GCM) 10K type strain sequencing project: providing services to taxonomists for standard genome sequencing and annotation.</title>
        <authorList>
            <consortium name="The Broad Institute Genomics Platform"/>
            <consortium name="The Broad Institute Genome Sequencing Center for Infectious Disease"/>
            <person name="Wu L."/>
            <person name="Ma J."/>
        </authorList>
    </citation>
    <scope>NUCLEOTIDE SEQUENCE [LARGE SCALE GENOMIC DNA]</scope>
    <source>
        <strain evidence="3 4">JCM 4565</strain>
    </source>
</reference>